<dbReference type="EMBL" id="JAAZNL010000005">
    <property type="protein sequence ID" value="NMB69708.1"/>
    <property type="molecule type" value="Genomic_DNA"/>
</dbReference>
<protein>
    <submittedName>
        <fullName evidence="1">Uncharacterized protein</fullName>
    </submittedName>
</protein>
<dbReference type="Proteomes" id="UP000526033">
    <property type="component" value="Unassembled WGS sequence"/>
</dbReference>
<organism evidence="1 2">
    <name type="scientific">candidate division WWE3 bacterium</name>
    <dbReference type="NCBI Taxonomy" id="2053526"/>
    <lineage>
        <taxon>Bacteria</taxon>
        <taxon>Katanobacteria</taxon>
    </lineage>
</organism>
<name>A0A7X9DK45_UNCKA</name>
<evidence type="ECO:0000313" key="2">
    <source>
        <dbReference type="Proteomes" id="UP000526033"/>
    </source>
</evidence>
<sequence>MNTQLEQISKLFLNKAVSYQEVVAYLDILINASKNSEELVTIRQKLSNSSSPQGTERHLLVGILKNVNSLFRTYGKISDSLTSYIDNLK</sequence>
<evidence type="ECO:0000313" key="1">
    <source>
        <dbReference type="EMBL" id="NMB69708.1"/>
    </source>
</evidence>
<dbReference type="AlphaFoldDB" id="A0A7X9DK45"/>
<reference evidence="1 2" key="1">
    <citation type="journal article" date="2020" name="Biotechnol. Biofuels">
        <title>New insights from the biogas microbiome by comprehensive genome-resolved metagenomics of nearly 1600 species originating from multiple anaerobic digesters.</title>
        <authorList>
            <person name="Campanaro S."/>
            <person name="Treu L."/>
            <person name="Rodriguez-R L.M."/>
            <person name="Kovalovszki A."/>
            <person name="Ziels R.M."/>
            <person name="Maus I."/>
            <person name="Zhu X."/>
            <person name="Kougias P.G."/>
            <person name="Basile A."/>
            <person name="Luo G."/>
            <person name="Schluter A."/>
            <person name="Konstantinidis K.T."/>
            <person name="Angelidaki I."/>
        </authorList>
    </citation>
    <scope>NUCLEOTIDE SEQUENCE [LARGE SCALE GENOMIC DNA]</scope>
    <source>
        <strain evidence="1">AS27yjCOA_165</strain>
    </source>
</reference>
<accession>A0A7X9DK45</accession>
<comment type="caution">
    <text evidence="1">The sequence shown here is derived from an EMBL/GenBank/DDBJ whole genome shotgun (WGS) entry which is preliminary data.</text>
</comment>
<proteinExistence type="predicted"/>
<gene>
    <name evidence="1" type="ORF">GYA27_00695</name>
</gene>